<accession>A0A0D1DB64</accession>
<keyword evidence="1" id="KW-0805">Transcription regulation</keyword>
<evidence type="ECO:0000313" key="7">
    <source>
        <dbReference type="Proteomes" id="UP000032232"/>
    </source>
</evidence>
<proteinExistence type="predicted"/>
<dbReference type="RefSeq" id="WP_043917770.1">
    <property type="nucleotide sequence ID" value="NZ_FZPF01000007.1"/>
</dbReference>
<evidence type="ECO:0000313" key="6">
    <source>
        <dbReference type="EMBL" id="KIT17188.1"/>
    </source>
</evidence>
<protein>
    <submittedName>
        <fullName evidence="6">YvdT protein</fullName>
    </submittedName>
</protein>
<evidence type="ECO:0000256" key="2">
    <source>
        <dbReference type="ARBA" id="ARBA00023125"/>
    </source>
</evidence>
<comment type="caution">
    <text evidence="6">The sequence shown here is derived from an EMBL/GenBank/DDBJ whole genome shotgun (WGS) entry which is preliminary data.</text>
</comment>
<keyword evidence="7" id="KW-1185">Reference proteome</keyword>
<dbReference type="InterPro" id="IPR009057">
    <property type="entry name" value="Homeodomain-like_sf"/>
</dbReference>
<gene>
    <name evidence="6" type="primary">yvdT</name>
    <name evidence="6" type="ORF">jaqu_09190</name>
</gene>
<dbReference type="EMBL" id="JYFE01000020">
    <property type="protein sequence ID" value="KIT17188.1"/>
    <property type="molecule type" value="Genomic_DNA"/>
</dbReference>
<dbReference type="GO" id="GO:0000976">
    <property type="term" value="F:transcription cis-regulatory region binding"/>
    <property type="evidence" value="ECO:0007669"/>
    <property type="project" value="TreeGrafter"/>
</dbReference>
<name>A0A0D1DB64_9RHOB</name>
<reference evidence="6 7" key="1">
    <citation type="submission" date="2015-02" db="EMBL/GenBank/DDBJ databases">
        <title>Genome Sequence of Jannaschia aquimarina DSM28248, a member of the Roseobacter clade.</title>
        <authorList>
            <person name="Voget S."/>
            <person name="Daniel R."/>
        </authorList>
    </citation>
    <scope>NUCLEOTIDE SEQUENCE [LARGE SCALE GENOMIC DNA]</scope>
    <source>
        <strain evidence="6 7">GSW-M26</strain>
    </source>
</reference>
<dbReference type="PATRIC" id="fig|935700.4.peg.961"/>
<dbReference type="SUPFAM" id="SSF46689">
    <property type="entry name" value="Homeodomain-like"/>
    <property type="match status" value="1"/>
</dbReference>
<dbReference type="PRINTS" id="PR00455">
    <property type="entry name" value="HTHTETR"/>
</dbReference>
<evidence type="ECO:0000256" key="1">
    <source>
        <dbReference type="ARBA" id="ARBA00023015"/>
    </source>
</evidence>
<dbReference type="GO" id="GO:0003700">
    <property type="term" value="F:DNA-binding transcription factor activity"/>
    <property type="evidence" value="ECO:0007669"/>
    <property type="project" value="TreeGrafter"/>
</dbReference>
<dbReference type="OrthoDB" id="9811084at2"/>
<dbReference type="Proteomes" id="UP000032232">
    <property type="component" value="Unassembled WGS sequence"/>
</dbReference>
<dbReference type="STRING" id="935700.jaqu_09190"/>
<evidence type="ECO:0000256" key="3">
    <source>
        <dbReference type="ARBA" id="ARBA00023163"/>
    </source>
</evidence>
<evidence type="ECO:0000259" key="5">
    <source>
        <dbReference type="PROSITE" id="PS50977"/>
    </source>
</evidence>
<keyword evidence="3" id="KW-0804">Transcription</keyword>
<dbReference type="InterPro" id="IPR050109">
    <property type="entry name" value="HTH-type_TetR-like_transc_reg"/>
</dbReference>
<dbReference type="InterPro" id="IPR001647">
    <property type="entry name" value="HTH_TetR"/>
</dbReference>
<evidence type="ECO:0000256" key="4">
    <source>
        <dbReference type="PROSITE-ProRule" id="PRU00335"/>
    </source>
</evidence>
<dbReference type="PANTHER" id="PTHR30055">
    <property type="entry name" value="HTH-TYPE TRANSCRIPTIONAL REGULATOR RUTR"/>
    <property type="match status" value="1"/>
</dbReference>
<dbReference type="AlphaFoldDB" id="A0A0D1DB64"/>
<feature type="domain" description="HTH tetR-type" evidence="5">
    <location>
        <begin position="10"/>
        <end position="70"/>
    </location>
</feature>
<dbReference type="Gene3D" id="1.10.357.10">
    <property type="entry name" value="Tetracycline Repressor, domain 2"/>
    <property type="match status" value="1"/>
</dbReference>
<organism evidence="6 7">
    <name type="scientific">Jannaschia aquimarina</name>
    <dbReference type="NCBI Taxonomy" id="935700"/>
    <lineage>
        <taxon>Bacteria</taxon>
        <taxon>Pseudomonadati</taxon>
        <taxon>Pseudomonadota</taxon>
        <taxon>Alphaproteobacteria</taxon>
        <taxon>Rhodobacterales</taxon>
        <taxon>Roseobacteraceae</taxon>
        <taxon>Jannaschia</taxon>
    </lineage>
</organism>
<sequence>MPAPVQKRSQRTRARLLAAAEALVERSGFDALRVEEIVLSAGVAKGTFFAHFADKDALMDELIGARLDAHIDALQDLPPPGDVGDLVDRLMPMLTFMSCERYVFDVILRRSGAAAIEEIGPIARTFYRQGEIVIPWIASGPFRKDVPPDVLAEGIQAFAMQVIALRFCALHAAQGIAEPLKRYLSAWLLAPQAR</sequence>
<dbReference type="Pfam" id="PF00440">
    <property type="entry name" value="TetR_N"/>
    <property type="match status" value="1"/>
</dbReference>
<feature type="DNA-binding region" description="H-T-H motif" evidence="4">
    <location>
        <begin position="33"/>
        <end position="52"/>
    </location>
</feature>
<keyword evidence="2 4" id="KW-0238">DNA-binding</keyword>
<dbReference type="PROSITE" id="PS50977">
    <property type="entry name" value="HTH_TETR_2"/>
    <property type="match status" value="1"/>
</dbReference>
<dbReference type="PANTHER" id="PTHR30055:SF234">
    <property type="entry name" value="HTH-TYPE TRANSCRIPTIONAL REGULATOR BETI"/>
    <property type="match status" value="1"/>
</dbReference>